<keyword evidence="1" id="KW-1133">Transmembrane helix</keyword>
<evidence type="ECO:0000313" key="2">
    <source>
        <dbReference type="EMBL" id="CEO87373.1"/>
    </source>
</evidence>
<feature type="transmembrane region" description="Helical" evidence="1">
    <location>
        <begin position="94"/>
        <end position="117"/>
    </location>
</feature>
<dbReference type="PANTHER" id="PTHR36111:SF2">
    <property type="entry name" value="INNER MEMBRANE PROTEIN"/>
    <property type="match status" value="1"/>
</dbReference>
<feature type="transmembrane region" description="Helical" evidence="1">
    <location>
        <begin position="137"/>
        <end position="159"/>
    </location>
</feature>
<reference evidence="3" key="1">
    <citation type="submission" date="2015-01" db="EMBL/GenBank/DDBJ databases">
        <authorList>
            <person name="Manzoor Shahid"/>
            <person name="Zubair Saima"/>
        </authorList>
    </citation>
    <scope>NUCLEOTIDE SEQUENCE [LARGE SCALE GENOMIC DNA]</scope>
    <source>
        <strain evidence="3">Sp3</strain>
    </source>
</reference>
<dbReference type="Proteomes" id="UP000046155">
    <property type="component" value="Unassembled WGS sequence"/>
</dbReference>
<keyword evidence="3" id="KW-1185">Reference proteome</keyword>
<keyword evidence="1" id="KW-0812">Transmembrane</keyword>
<dbReference type="PANTHER" id="PTHR36111">
    <property type="entry name" value="INNER MEMBRANE PROTEIN-RELATED"/>
    <property type="match status" value="1"/>
</dbReference>
<gene>
    <name evidence="2" type="ORF">SSCH_1000009</name>
</gene>
<dbReference type="InterPro" id="IPR007563">
    <property type="entry name" value="DUF554"/>
</dbReference>
<feature type="transmembrane region" description="Helical" evidence="1">
    <location>
        <begin position="6"/>
        <end position="25"/>
    </location>
</feature>
<evidence type="ECO:0008006" key="4">
    <source>
        <dbReference type="Google" id="ProtNLM"/>
    </source>
</evidence>
<sequence>MLGTIVNAAAIIAGALLGNLLRGGFPEKYKSVIMQGVSLTVILIGLSMALKTQNILVLTLSIVTGGILGEALRIEERLDSFGRKLEGRFGGGGLFIKGFVTGSLVFCVGAMAIMGALESGLTGRHTTLFIKSILDGVTATVFASTMGIGVAFSALPVFLYQGAITVAAVYVKPFLTDAMIIEMSAAGGLLIFGIGLNMLTDKLHIKVGNLLPAIFVAIFFVVLFGKFSF</sequence>
<organism evidence="2 3">
    <name type="scientific">Syntrophaceticus schinkii</name>
    <dbReference type="NCBI Taxonomy" id="499207"/>
    <lineage>
        <taxon>Bacteria</taxon>
        <taxon>Bacillati</taxon>
        <taxon>Bacillota</taxon>
        <taxon>Clostridia</taxon>
        <taxon>Thermoanaerobacterales</taxon>
        <taxon>Thermoanaerobacterales Family III. Incertae Sedis</taxon>
        <taxon>Syntrophaceticus</taxon>
    </lineage>
</organism>
<protein>
    <recommendedName>
        <fullName evidence="4">DUF554 domain-containing protein</fullName>
    </recommendedName>
</protein>
<proteinExistence type="predicted"/>
<feature type="transmembrane region" description="Helical" evidence="1">
    <location>
        <begin position="32"/>
        <end position="49"/>
    </location>
</feature>
<dbReference type="RefSeq" id="WP_198142027.1">
    <property type="nucleotide sequence ID" value="NZ_CDRZ01000003.1"/>
</dbReference>
<dbReference type="EMBL" id="CDRZ01000003">
    <property type="protein sequence ID" value="CEO87373.1"/>
    <property type="molecule type" value="Genomic_DNA"/>
</dbReference>
<name>A0A0B7MGM5_9FIRM</name>
<feature type="transmembrane region" description="Helical" evidence="1">
    <location>
        <begin position="55"/>
        <end position="74"/>
    </location>
</feature>
<accession>A0A0B7MGM5</accession>
<keyword evidence="1" id="KW-0472">Membrane</keyword>
<dbReference type="Pfam" id="PF04474">
    <property type="entry name" value="DUF554"/>
    <property type="match status" value="1"/>
</dbReference>
<feature type="transmembrane region" description="Helical" evidence="1">
    <location>
        <begin position="205"/>
        <end position="225"/>
    </location>
</feature>
<evidence type="ECO:0000313" key="3">
    <source>
        <dbReference type="Proteomes" id="UP000046155"/>
    </source>
</evidence>
<dbReference type="AlphaFoldDB" id="A0A0B7MGM5"/>
<feature type="transmembrane region" description="Helical" evidence="1">
    <location>
        <begin position="180"/>
        <end position="199"/>
    </location>
</feature>
<evidence type="ECO:0000256" key="1">
    <source>
        <dbReference type="SAM" id="Phobius"/>
    </source>
</evidence>